<gene>
    <name evidence="2" type="ORF">ROA7745_01174</name>
</gene>
<dbReference type="OrthoDB" id="7871763at2"/>
<feature type="region of interest" description="Disordered" evidence="1">
    <location>
        <begin position="29"/>
        <end position="71"/>
    </location>
</feature>
<dbReference type="RefSeq" id="WP_085799324.1">
    <property type="nucleotide sequence ID" value="NZ_FWXB01000003.1"/>
</dbReference>
<keyword evidence="3" id="KW-1185">Reference proteome</keyword>
<organism evidence="2 3">
    <name type="scientific">Roseovarius aestuarii</name>
    <dbReference type="NCBI Taxonomy" id="475083"/>
    <lineage>
        <taxon>Bacteria</taxon>
        <taxon>Pseudomonadati</taxon>
        <taxon>Pseudomonadota</taxon>
        <taxon>Alphaproteobacteria</taxon>
        <taxon>Rhodobacterales</taxon>
        <taxon>Roseobacteraceae</taxon>
        <taxon>Roseovarius</taxon>
    </lineage>
</organism>
<reference evidence="2 3" key="1">
    <citation type="submission" date="2017-03" db="EMBL/GenBank/DDBJ databases">
        <authorList>
            <person name="Afonso C.L."/>
            <person name="Miller P.J."/>
            <person name="Scott M.A."/>
            <person name="Spackman E."/>
            <person name="Goraichik I."/>
            <person name="Dimitrov K.M."/>
            <person name="Suarez D.L."/>
            <person name="Swayne D.E."/>
        </authorList>
    </citation>
    <scope>NUCLEOTIDE SEQUENCE [LARGE SCALE GENOMIC DNA]</scope>
    <source>
        <strain evidence="2 3">CECT 7745</strain>
    </source>
</reference>
<proteinExistence type="predicted"/>
<evidence type="ECO:0000313" key="3">
    <source>
        <dbReference type="Proteomes" id="UP000193224"/>
    </source>
</evidence>
<evidence type="ECO:0000256" key="1">
    <source>
        <dbReference type="SAM" id="MobiDB-lite"/>
    </source>
</evidence>
<dbReference type="Proteomes" id="UP000193224">
    <property type="component" value="Unassembled WGS sequence"/>
</dbReference>
<protein>
    <submittedName>
        <fullName evidence="2">Uncharacterized protein</fullName>
    </submittedName>
</protein>
<accession>A0A1X7BP17</accession>
<name>A0A1X7BP17_9RHOB</name>
<dbReference type="EMBL" id="FWXB01000003">
    <property type="protein sequence ID" value="SMC11362.1"/>
    <property type="molecule type" value="Genomic_DNA"/>
</dbReference>
<evidence type="ECO:0000313" key="2">
    <source>
        <dbReference type="EMBL" id="SMC11362.1"/>
    </source>
</evidence>
<dbReference type="AlphaFoldDB" id="A0A1X7BP17"/>
<sequence>MTGHLDVTGEWVEIAEEGGDDTVVFLRQGPDIPPSRGGRRQLHLKYQGEAGAEAPGPTDKSESAGTGGWFRDGTTLHIRVPGWEGDYDIVDVQDTRLVLRRR</sequence>